<comment type="caution">
    <text evidence="2">The sequence shown here is derived from an EMBL/GenBank/DDBJ whole genome shotgun (WGS) entry which is preliminary data.</text>
</comment>
<name>A0ABS1XSL4_9ACTN</name>
<protein>
    <submittedName>
        <fullName evidence="2">Uncharacterized protein</fullName>
    </submittedName>
</protein>
<keyword evidence="3" id="KW-1185">Reference proteome</keyword>
<reference evidence="2 3" key="1">
    <citation type="submission" date="2021-01" db="EMBL/GenBank/DDBJ databases">
        <title>Draft genome sequence of Micromonospora sp. strain STR1_7.</title>
        <authorList>
            <person name="Karlyshev A."/>
            <person name="Jawad R."/>
        </authorList>
    </citation>
    <scope>NUCLEOTIDE SEQUENCE [LARGE SCALE GENOMIC DNA]</scope>
    <source>
        <strain evidence="2 3">STR1-7</strain>
    </source>
</reference>
<keyword evidence="1" id="KW-1133">Transmembrane helix</keyword>
<feature type="transmembrane region" description="Helical" evidence="1">
    <location>
        <begin position="16"/>
        <end position="34"/>
    </location>
</feature>
<dbReference type="Proteomes" id="UP000601027">
    <property type="component" value="Unassembled WGS sequence"/>
</dbReference>
<evidence type="ECO:0000313" key="2">
    <source>
        <dbReference type="EMBL" id="MBM0232247.1"/>
    </source>
</evidence>
<evidence type="ECO:0000313" key="3">
    <source>
        <dbReference type="Proteomes" id="UP000601027"/>
    </source>
</evidence>
<accession>A0ABS1XSL4</accession>
<sequence>MSEALRHRVFPETESISSRFGPLFVFAGGLFIWLREPVGLAIFGLVMLLIGLYSLWQSYLGFRADLPWFEPETNDFLAKGSCRRCAGTGWVAGRVNGERCSCVLKIDL</sequence>
<organism evidence="2 3">
    <name type="scientific">Micromonospora parastrephiae</name>
    <dbReference type="NCBI Taxonomy" id="2806101"/>
    <lineage>
        <taxon>Bacteria</taxon>
        <taxon>Bacillati</taxon>
        <taxon>Actinomycetota</taxon>
        <taxon>Actinomycetes</taxon>
        <taxon>Micromonosporales</taxon>
        <taxon>Micromonosporaceae</taxon>
        <taxon>Micromonospora</taxon>
    </lineage>
</organism>
<evidence type="ECO:0000256" key="1">
    <source>
        <dbReference type="SAM" id="Phobius"/>
    </source>
</evidence>
<dbReference type="EMBL" id="JAEVHM010000035">
    <property type="protein sequence ID" value="MBM0232247.1"/>
    <property type="molecule type" value="Genomic_DNA"/>
</dbReference>
<feature type="transmembrane region" description="Helical" evidence="1">
    <location>
        <begin position="40"/>
        <end position="56"/>
    </location>
</feature>
<dbReference type="RefSeq" id="WP_203174681.1">
    <property type="nucleotide sequence ID" value="NZ_JAEVHM010000035.1"/>
</dbReference>
<gene>
    <name evidence="2" type="ORF">JNW91_10470</name>
</gene>
<keyword evidence="1" id="KW-0472">Membrane</keyword>
<proteinExistence type="predicted"/>
<keyword evidence="1" id="KW-0812">Transmembrane</keyword>